<evidence type="ECO:0000313" key="1">
    <source>
        <dbReference type="EMBL" id="KAI5670284.1"/>
    </source>
</evidence>
<keyword evidence="2" id="KW-1185">Reference proteome</keyword>
<reference evidence="2" key="1">
    <citation type="journal article" date="2023" name="Nat. Plants">
        <title>Single-cell RNA sequencing provides a high-resolution roadmap for understanding the multicellular compartmentation of specialized metabolism.</title>
        <authorList>
            <person name="Sun S."/>
            <person name="Shen X."/>
            <person name="Li Y."/>
            <person name="Li Y."/>
            <person name="Wang S."/>
            <person name="Li R."/>
            <person name="Zhang H."/>
            <person name="Shen G."/>
            <person name="Guo B."/>
            <person name="Wei J."/>
            <person name="Xu J."/>
            <person name="St-Pierre B."/>
            <person name="Chen S."/>
            <person name="Sun C."/>
        </authorList>
    </citation>
    <scope>NUCLEOTIDE SEQUENCE [LARGE SCALE GENOMIC DNA]</scope>
</reference>
<sequence>MRRRDHSPQTPISVYLFWCPSPSLRPDAKQILSKLEELGNFAISQSKRVSKRVSFRKQEWLGGASSCHKEAISKNLTHRQFPRITSQELFISQDAALIIIKQNKKKKNAATTMILACISYGQQMHEASEAEVYKAPEGAAILDDQLYHPHTILSQSKDKETVIEEDQTFS</sequence>
<comment type="caution">
    <text evidence="1">The sequence shown here is derived from an EMBL/GenBank/DDBJ whole genome shotgun (WGS) entry which is preliminary data.</text>
</comment>
<accession>A0ACC0BCD4</accession>
<dbReference type="EMBL" id="CM044703">
    <property type="protein sequence ID" value="KAI5670284.1"/>
    <property type="molecule type" value="Genomic_DNA"/>
</dbReference>
<gene>
    <name evidence="1" type="ORF">M9H77_10648</name>
</gene>
<evidence type="ECO:0000313" key="2">
    <source>
        <dbReference type="Proteomes" id="UP001060085"/>
    </source>
</evidence>
<dbReference type="Proteomes" id="UP001060085">
    <property type="component" value="Linkage Group LG03"/>
</dbReference>
<protein>
    <submittedName>
        <fullName evidence="1">Uncharacterized protein</fullName>
    </submittedName>
</protein>
<name>A0ACC0BCD4_CATRO</name>
<proteinExistence type="predicted"/>
<organism evidence="1 2">
    <name type="scientific">Catharanthus roseus</name>
    <name type="common">Madagascar periwinkle</name>
    <name type="synonym">Vinca rosea</name>
    <dbReference type="NCBI Taxonomy" id="4058"/>
    <lineage>
        <taxon>Eukaryota</taxon>
        <taxon>Viridiplantae</taxon>
        <taxon>Streptophyta</taxon>
        <taxon>Embryophyta</taxon>
        <taxon>Tracheophyta</taxon>
        <taxon>Spermatophyta</taxon>
        <taxon>Magnoliopsida</taxon>
        <taxon>eudicotyledons</taxon>
        <taxon>Gunneridae</taxon>
        <taxon>Pentapetalae</taxon>
        <taxon>asterids</taxon>
        <taxon>lamiids</taxon>
        <taxon>Gentianales</taxon>
        <taxon>Apocynaceae</taxon>
        <taxon>Rauvolfioideae</taxon>
        <taxon>Vinceae</taxon>
        <taxon>Catharanthinae</taxon>
        <taxon>Catharanthus</taxon>
    </lineage>
</organism>